<protein>
    <submittedName>
        <fullName evidence="3">Uncharacterized protein</fullName>
    </submittedName>
</protein>
<gene>
    <name evidence="3" type="ORF">HX787_06230</name>
</gene>
<feature type="coiled-coil region" evidence="1">
    <location>
        <begin position="90"/>
        <end position="117"/>
    </location>
</feature>
<organism evidence="3 4">
    <name type="scientific">Pseudomonas tolaasii</name>
    <dbReference type="NCBI Taxonomy" id="29442"/>
    <lineage>
        <taxon>Bacteria</taxon>
        <taxon>Pseudomonadati</taxon>
        <taxon>Pseudomonadota</taxon>
        <taxon>Gammaproteobacteria</taxon>
        <taxon>Pseudomonadales</taxon>
        <taxon>Pseudomonadaceae</taxon>
        <taxon>Pseudomonas</taxon>
    </lineage>
</organism>
<dbReference type="EMBL" id="JACAQK010000006">
    <property type="protein sequence ID" value="NWD35445.1"/>
    <property type="molecule type" value="Genomic_DNA"/>
</dbReference>
<evidence type="ECO:0000313" key="3">
    <source>
        <dbReference type="EMBL" id="NWD35445.1"/>
    </source>
</evidence>
<evidence type="ECO:0000313" key="4">
    <source>
        <dbReference type="Proteomes" id="UP000549134"/>
    </source>
</evidence>
<accession>A0A7Y8AMN5</accession>
<feature type="region of interest" description="Disordered" evidence="2">
    <location>
        <begin position="118"/>
        <end position="158"/>
    </location>
</feature>
<feature type="compositionally biased region" description="Polar residues" evidence="2">
    <location>
        <begin position="212"/>
        <end position="230"/>
    </location>
</feature>
<feature type="compositionally biased region" description="Polar residues" evidence="2">
    <location>
        <begin position="54"/>
        <end position="73"/>
    </location>
</feature>
<dbReference type="AlphaFoldDB" id="A0A7Y8AMN5"/>
<evidence type="ECO:0000256" key="1">
    <source>
        <dbReference type="SAM" id="Coils"/>
    </source>
</evidence>
<keyword evidence="1" id="KW-0175">Coiled coil</keyword>
<feature type="compositionally biased region" description="Polar residues" evidence="2">
    <location>
        <begin position="22"/>
        <end position="32"/>
    </location>
</feature>
<dbReference type="Proteomes" id="UP000549134">
    <property type="component" value="Unassembled WGS sequence"/>
</dbReference>
<reference evidence="3 4" key="1">
    <citation type="submission" date="2020-04" db="EMBL/GenBank/DDBJ databases">
        <title>Molecular characterization of pseudomonads from Agaricus bisporus reveal novel blotch 2 pathogens in Western Europe.</title>
        <authorList>
            <person name="Taparia T."/>
            <person name="Krijger M."/>
            <person name="Haynes E."/>
            <person name="Elpinstone J.G."/>
            <person name="Noble R."/>
            <person name="Van Der Wolf J."/>
        </authorList>
    </citation>
    <scope>NUCLEOTIDE SEQUENCE [LARGE SCALE GENOMIC DNA]</scope>
    <source>
        <strain evidence="3 4">IPO3746</strain>
    </source>
</reference>
<name>A0A7Y8AMN5_PSETO</name>
<sequence>MTSVNTRPQTPYTANYEADQNPAPSTEVTNADTSERAGAQANSAPPKAPMTPEQRGQFSSHNNLVNQQPSPQADATRELLTLASKNNQLLGEYKTLLGECQAKIAALQKELAGLSQQLDASGTGTDKNAIAPDTQPQSPTQEQKAAPPVTAPTRQPDLDEADKLNTELRQDINELIRTIIEAFAQLKKELEKVLQQVKAMNKAEPHMPPETSAPQPNEQSTFTRETSGQDAPTADDYRNSNAELEQMIASTRTQFDTEISALEKSIEDVKARLNPPKQ</sequence>
<evidence type="ECO:0000256" key="2">
    <source>
        <dbReference type="SAM" id="MobiDB-lite"/>
    </source>
</evidence>
<feature type="compositionally biased region" description="Polar residues" evidence="2">
    <location>
        <begin position="134"/>
        <end position="143"/>
    </location>
</feature>
<proteinExistence type="predicted"/>
<dbReference type="RefSeq" id="WP_020372615.1">
    <property type="nucleotide sequence ID" value="NZ_CP020369.1"/>
</dbReference>
<feature type="region of interest" description="Disordered" evidence="2">
    <location>
        <begin position="199"/>
        <end position="244"/>
    </location>
</feature>
<comment type="caution">
    <text evidence="3">The sequence shown here is derived from an EMBL/GenBank/DDBJ whole genome shotgun (WGS) entry which is preliminary data.</text>
</comment>
<feature type="compositionally biased region" description="Polar residues" evidence="2">
    <location>
        <begin position="1"/>
        <end position="13"/>
    </location>
</feature>
<feature type="region of interest" description="Disordered" evidence="2">
    <location>
        <begin position="1"/>
        <end position="78"/>
    </location>
</feature>
<dbReference type="GeneID" id="55846391"/>